<dbReference type="AlphaFoldDB" id="A0A928YR08"/>
<protein>
    <submittedName>
        <fullName evidence="2">Uncharacterized protein</fullName>
    </submittedName>
</protein>
<accession>A0A928YR08</accession>
<evidence type="ECO:0000313" key="3">
    <source>
        <dbReference type="Proteomes" id="UP000616201"/>
    </source>
</evidence>
<dbReference type="Proteomes" id="UP000616201">
    <property type="component" value="Unassembled WGS sequence"/>
</dbReference>
<comment type="caution">
    <text evidence="2">The sequence shown here is derived from an EMBL/GenBank/DDBJ whole genome shotgun (WGS) entry which is preliminary data.</text>
</comment>
<organism evidence="2 3">
    <name type="scientific">Sphingobacterium hungaricum</name>
    <dbReference type="NCBI Taxonomy" id="2082723"/>
    <lineage>
        <taxon>Bacteria</taxon>
        <taxon>Pseudomonadati</taxon>
        <taxon>Bacteroidota</taxon>
        <taxon>Sphingobacteriia</taxon>
        <taxon>Sphingobacteriales</taxon>
        <taxon>Sphingobacteriaceae</taxon>
        <taxon>Sphingobacterium</taxon>
    </lineage>
</organism>
<keyword evidence="3" id="KW-1185">Reference proteome</keyword>
<gene>
    <name evidence="2" type="ORF">C4F49_14140</name>
</gene>
<proteinExistence type="predicted"/>
<evidence type="ECO:0000313" key="2">
    <source>
        <dbReference type="EMBL" id="MBE8714821.1"/>
    </source>
</evidence>
<dbReference type="RefSeq" id="WP_196936681.1">
    <property type="nucleotide sequence ID" value="NZ_MU158698.1"/>
</dbReference>
<evidence type="ECO:0000256" key="1">
    <source>
        <dbReference type="SAM" id="MobiDB-lite"/>
    </source>
</evidence>
<sequence length="121" mass="13521">MKTLKSKIVAGMTAFALLFGLFFTVTAFEKNQKTAVAKKTATTTWHFTGDDPSEILNPEKWEDGSSPDNCETELTLELPCTFETNVSIVDAEALIDYFESEYPIDTEEQVVENAESTRNPE</sequence>
<feature type="region of interest" description="Disordered" evidence="1">
    <location>
        <begin position="47"/>
        <end position="70"/>
    </location>
</feature>
<reference evidence="2" key="1">
    <citation type="submission" date="2018-02" db="EMBL/GenBank/DDBJ databases">
        <authorList>
            <person name="Vasarhelyi B.M."/>
            <person name="Deshmukh S."/>
            <person name="Balint B."/>
            <person name="Kukolya J."/>
        </authorList>
    </citation>
    <scope>NUCLEOTIDE SEQUENCE</scope>
    <source>
        <strain evidence="2">KB22</strain>
    </source>
</reference>
<name>A0A928YR08_9SPHI</name>
<dbReference type="EMBL" id="PRDK01000008">
    <property type="protein sequence ID" value="MBE8714821.1"/>
    <property type="molecule type" value="Genomic_DNA"/>
</dbReference>